<sequence length="78" mass="8786">MRAIANKMVADQKERDASVLVLLEVRLNANFQALMIPSYTPTERLLTYYVLDVCFGINGKYSQATKLVNMSSLMSHDS</sequence>
<evidence type="ECO:0000313" key="2">
    <source>
        <dbReference type="Proteomes" id="UP000026915"/>
    </source>
</evidence>
<proteinExistence type="predicted"/>
<protein>
    <submittedName>
        <fullName evidence="1">Uncharacterized protein</fullName>
    </submittedName>
</protein>
<reference evidence="1 2" key="1">
    <citation type="journal article" date="2013" name="Genome Biol.">
        <title>The genome sequence of the most widely cultivated cacao type and its use to identify candidate genes regulating pod color.</title>
        <authorList>
            <person name="Motamayor J.C."/>
            <person name="Mockaitis K."/>
            <person name="Schmutz J."/>
            <person name="Haiminen N."/>
            <person name="Iii D.L."/>
            <person name="Cornejo O."/>
            <person name="Findley S.D."/>
            <person name="Zheng P."/>
            <person name="Utro F."/>
            <person name="Royaert S."/>
            <person name="Saski C."/>
            <person name="Jenkins J."/>
            <person name="Podicheti R."/>
            <person name="Zhao M."/>
            <person name="Scheffler B.E."/>
            <person name="Stack J.C."/>
            <person name="Feltus F.A."/>
            <person name="Mustiga G.M."/>
            <person name="Amores F."/>
            <person name="Phillips W."/>
            <person name="Marelli J.P."/>
            <person name="May G.D."/>
            <person name="Shapiro H."/>
            <person name="Ma J."/>
            <person name="Bustamante C.D."/>
            <person name="Schnell R.J."/>
            <person name="Main D."/>
            <person name="Gilbert D."/>
            <person name="Parida L."/>
            <person name="Kuhn D.N."/>
        </authorList>
    </citation>
    <scope>NUCLEOTIDE SEQUENCE [LARGE SCALE GENOMIC DNA]</scope>
    <source>
        <strain evidence="2">cv. Matina 1-6</strain>
    </source>
</reference>
<keyword evidence="2" id="KW-1185">Reference proteome</keyword>
<dbReference type="Proteomes" id="UP000026915">
    <property type="component" value="Chromosome 8"/>
</dbReference>
<dbReference type="Gramene" id="EOY14893">
    <property type="protein sequence ID" value="EOY14893"/>
    <property type="gene ID" value="TCM_034137"/>
</dbReference>
<evidence type="ECO:0000313" key="1">
    <source>
        <dbReference type="EMBL" id="EOY14893.1"/>
    </source>
</evidence>
<dbReference type="HOGENOM" id="CLU_2626959_0_0_1"/>
<dbReference type="AlphaFoldDB" id="A0A061FDA0"/>
<accession>A0A061FDA0</accession>
<organism evidence="1 2">
    <name type="scientific">Theobroma cacao</name>
    <name type="common">Cacao</name>
    <name type="synonym">Cocoa</name>
    <dbReference type="NCBI Taxonomy" id="3641"/>
    <lineage>
        <taxon>Eukaryota</taxon>
        <taxon>Viridiplantae</taxon>
        <taxon>Streptophyta</taxon>
        <taxon>Embryophyta</taxon>
        <taxon>Tracheophyta</taxon>
        <taxon>Spermatophyta</taxon>
        <taxon>Magnoliopsida</taxon>
        <taxon>eudicotyledons</taxon>
        <taxon>Gunneridae</taxon>
        <taxon>Pentapetalae</taxon>
        <taxon>rosids</taxon>
        <taxon>malvids</taxon>
        <taxon>Malvales</taxon>
        <taxon>Malvaceae</taxon>
        <taxon>Byttnerioideae</taxon>
        <taxon>Theobroma</taxon>
    </lineage>
</organism>
<dbReference type="EMBL" id="CM001886">
    <property type="protein sequence ID" value="EOY14893.1"/>
    <property type="molecule type" value="Genomic_DNA"/>
</dbReference>
<gene>
    <name evidence="1" type="ORF">TCM_034137</name>
</gene>
<name>A0A061FDA0_THECC</name>
<dbReference type="InParanoid" id="A0A061FDA0"/>